<evidence type="ECO:0000256" key="5">
    <source>
        <dbReference type="PROSITE-ProRule" id="PRU00284"/>
    </source>
</evidence>
<name>A0A542E0S1_9MICO</name>
<dbReference type="GO" id="GO:0016020">
    <property type="term" value="C:membrane"/>
    <property type="evidence" value="ECO:0007669"/>
    <property type="project" value="InterPro"/>
</dbReference>
<dbReference type="Pfam" id="PF12729">
    <property type="entry name" value="4HB_MCP_1"/>
    <property type="match status" value="1"/>
</dbReference>
<feature type="domain" description="Methyl-accepting transducer" evidence="7">
    <location>
        <begin position="265"/>
        <end position="494"/>
    </location>
</feature>
<dbReference type="PROSITE" id="PS50111">
    <property type="entry name" value="CHEMOTAXIS_TRANSDUC_2"/>
    <property type="match status" value="1"/>
</dbReference>
<protein>
    <submittedName>
        <fullName evidence="9">Methyl-accepting chemotaxis sensory transducer</fullName>
    </submittedName>
</protein>
<dbReference type="InterPro" id="IPR024478">
    <property type="entry name" value="HlyB_4HB_MCP"/>
</dbReference>
<keyword evidence="3 5" id="KW-0807">Transducer</keyword>
<dbReference type="Gene3D" id="1.10.287.950">
    <property type="entry name" value="Methyl-accepting chemotaxis protein"/>
    <property type="match status" value="1"/>
</dbReference>
<sequence length="525" mass="53045">MLSDRPVAVQIGAAVGVLVTVILVVGTLGVLKLNSATSTQERLYDDHVVPLTQLDELQAQVGAIRLASTKYVLADAAERPALAASAAKALADLTALAPVYQAHASDPKDFSAAVSSITQLAAGARTQVFSLADAGRTTEAFALVQRVLKPLGDAAVADLEKEAAAQKAQSDALAVVALTQADEARTVMLVSMGIGVLVGLLISVVVVRAIRGNIRKVQVSLAALADGDLTVESGVDSRDELGQLAQSLRRAQGALGALLSKVSQSASSVAAASVELAESSALIASATEEASAQSGVVSAAADQVSRSVSIVAAGAEEMGASIQEIAANAAEAAAVAQRAVAEAAQTTDTVTTLGAASAEIGTVVKLITSIAEQTNLLALNATIEAARAGDAGKGFAVVAGEVKELARETARATEDIATRVSSIQQMTTDAVTAIGSISTVIGTIDDYQTTIASAVEEQTATTSEMSRSVAEAASGTEHIASNIGGVSDSASTTTVAVLQTHAAVEELARLATDLETHVGAFRFRG</sequence>
<comment type="caution">
    <text evidence="9">The sequence shown here is derived from an EMBL/GenBank/DDBJ whole genome shotgun (WGS) entry which is preliminary data.</text>
</comment>
<accession>A0A542E0S1</accession>
<dbReference type="PANTHER" id="PTHR32089:SF112">
    <property type="entry name" value="LYSOZYME-LIKE PROTEIN-RELATED"/>
    <property type="match status" value="1"/>
</dbReference>
<dbReference type="GO" id="GO:0006935">
    <property type="term" value="P:chemotaxis"/>
    <property type="evidence" value="ECO:0007669"/>
    <property type="project" value="InterPro"/>
</dbReference>
<gene>
    <name evidence="9" type="ORF">FB458_1886</name>
</gene>
<dbReference type="SUPFAM" id="SSF58104">
    <property type="entry name" value="Methyl-accepting chemotaxis protein (MCP) signaling domain"/>
    <property type="match status" value="1"/>
</dbReference>
<evidence type="ECO:0000259" key="7">
    <source>
        <dbReference type="PROSITE" id="PS50111"/>
    </source>
</evidence>
<feature type="transmembrane region" description="Helical" evidence="6">
    <location>
        <begin position="187"/>
        <end position="210"/>
    </location>
</feature>
<dbReference type="SMART" id="SM00304">
    <property type="entry name" value="HAMP"/>
    <property type="match status" value="1"/>
</dbReference>
<dbReference type="GO" id="GO:0007165">
    <property type="term" value="P:signal transduction"/>
    <property type="evidence" value="ECO:0007669"/>
    <property type="project" value="UniProtKB-KW"/>
</dbReference>
<dbReference type="Pfam" id="PF00015">
    <property type="entry name" value="MCPsignal"/>
    <property type="match status" value="1"/>
</dbReference>
<feature type="domain" description="HAMP" evidence="8">
    <location>
        <begin position="208"/>
        <end position="260"/>
    </location>
</feature>
<dbReference type="EMBL" id="VFMN01000001">
    <property type="protein sequence ID" value="TQJ08794.1"/>
    <property type="molecule type" value="Genomic_DNA"/>
</dbReference>
<dbReference type="PROSITE" id="PS50885">
    <property type="entry name" value="HAMP"/>
    <property type="match status" value="1"/>
</dbReference>
<keyword evidence="2 6" id="KW-1133">Transmembrane helix</keyword>
<dbReference type="GO" id="GO:0004888">
    <property type="term" value="F:transmembrane signaling receptor activity"/>
    <property type="evidence" value="ECO:0007669"/>
    <property type="project" value="InterPro"/>
</dbReference>
<reference evidence="9 10" key="1">
    <citation type="submission" date="2019-06" db="EMBL/GenBank/DDBJ databases">
        <title>Sequencing the genomes of 1000 actinobacteria strains.</title>
        <authorList>
            <person name="Klenk H.-P."/>
        </authorList>
    </citation>
    <scope>NUCLEOTIDE SEQUENCE [LARGE SCALE GENOMIC DNA]</scope>
    <source>
        <strain evidence="9 10">DSM 18607</strain>
    </source>
</reference>
<proteinExistence type="inferred from homology"/>
<dbReference type="SMART" id="SM00283">
    <property type="entry name" value="MA"/>
    <property type="match status" value="1"/>
</dbReference>
<dbReference type="CDD" id="cd06225">
    <property type="entry name" value="HAMP"/>
    <property type="match status" value="1"/>
</dbReference>
<evidence type="ECO:0000313" key="10">
    <source>
        <dbReference type="Proteomes" id="UP000317893"/>
    </source>
</evidence>
<dbReference type="InterPro" id="IPR004090">
    <property type="entry name" value="Chemotax_Me-accpt_rcpt"/>
</dbReference>
<dbReference type="Pfam" id="PF00672">
    <property type="entry name" value="HAMP"/>
    <property type="match status" value="1"/>
</dbReference>
<evidence type="ECO:0000256" key="2">
    <source>
        <dbReference type="ARBA" id="ARBA00022989"/>
    </source>
</evidence>
<dbReference type="InterPro" id="IPR004089">
    <property type="entry name" value="MCPsignal_dom"/>
</dbReference>
<evidence type="ECO:0000313" key="9">
    <source>
        <dbReference type="EMBL" id="TQJ08794.1"/>
    </source>
</evidence>
<dbReference type="AlphaFoldDB" id="A0A542E0S1"/>
<dbReference type="PANTHER" id="PTHR32089">
    <property type="entry name" value="METHYL-ACCEPTING CHEMOTAXIS PROTEIN MCPB"/>
    <property type="match status" value="1"/>
</dbReference>
<organism evidence="9 10">
    <name type="scientific">Lapillicoccus jejuensis</name>
    <dbReference type="NCBI Taxonomy" id="402171"/>
    <lineage>
        <taxon>Bacteria</taxon>
        <taxon>Bacillati</taxon>
        <taxon>Actinomycetota</taxon>
        <taxon>Actinomycetes</taxon>
        <taxon>Micrococcales</taxon>
        <taxon>Intrasporangiaceae</taxon>
        <taxon>Lapillicoccus</taxon>
    </lineage>
</organism>
<dbReference type="Proteomes" id="UP000317893">
    <property type="component" value="Unassembled WGS sequence"/>
</dbReference>
<keyword evidence="10" id="KW-1185">Reference proteome</keyword>
<evidence type="ECO:0000256" key="4">
    <source>
        <dbReference type="ARBA" id="ARBA00029447"/>
    </source>
</evidence>
<dbReference type="InterPro" id="IPR003660">
    <property type="entry name" value="HAMP_dom"/>
</dbReference>
<evidence type="ECO:0000259" key="8">
    <source>
        <dbReference type="PROSITE" id="PS50885"/>
    </source>
</evidence>
<evidence type="ECO:0000256" key="6">
    <source>
        <dbReference type="SAM" id="Phobius"/>
    </source>
</evidence>
<feature type="transmembrane region" description="Helical" evidence="6">
    <location>
        <begin position="7"/>
        <end position="31"/>
    </location>
</feature>
<evidence type="ECO:0000256" key="3">
    <source>
        <dbReference type="ARBA" id="ARBA00023224"/>
    </source>
</evidence>
<comment type="similarity">
    <text evidence="4">Belongs to the methyl-accepting chemotaxis (MCP) protein family.</text>
</comment>
<keyword evidence="6" id="KW-0472">Membrane</keyword>
<evidence type="ECO:0000256" key="1">
    <source>
        <dbReference type="ARBA" id="ARBA00022692"/>
    </source>
</evidence>
<keyword evidence="1 6" id="KW-0812">Transmembrane</keyword>
<dbReference type="PRINTS" id="PR00260">
    <property type="entry name" value="CHEMTRNSDUCR"/>
</dbReference>